<protein>
    <recommendedName>
        <fullName evidence="3">ATP-binding protein</fullName>
    </recommendedName>
</protein>
<keyword evidence="2" id="KW-1185">Reference proteome</keyword>
<dbReference type="Proteomes" id="UP001218412">
    <property type="component" value="Chromosome"/>
</dbReference>
<reference evidence="1 2" key="1">
    <citation type="submission" date="2021-01" db="EMBL/GenBank/DDBJ databases">
        <title>Biogeographic distribution of Paracoccus.</title>
        <authorList>
            <person name="Hollensteiner J."/>
            <person name="Leineberger J."/>
            <person name="Brinkhoff T."/>
            <person name="Daniel R."/>
        </authorList>
    </citation>
    <scope>NUCLEOTIDE SEQUENCE [LARGE SCALE GENOMIC DNA]</scope>
    <source>
        <strain evidence="1 2">LMG25392</strain>
    </source>
</reference>
<proteinExistence type="predicted"/>
<evidence type="ECO:0008006" key="3">
    <source>
        <dbReference type="Google" id="ProtNLM"/>
    </source>
</evidence>
<evidence type="ECO:0000313" key="2">
    <source>
        <dbReference type="Proteomes" id="UP001218412"/>
    </source>
</evidence>
<sequence>MTIFNVGTGGFQRGLKVEHILTELSLPDRYETLSKKLGTDVANLLVPPHSDNISAIKALAKDVTTRGEGVLVPVYGRTGVGKTTFVENLDQWLASSFAPTLNYSGNLIYEFLKEAVEKHSETLPRNSKKILPINIDHRENNPPSDGELSAIKRFLRTNSSEVPVILFWPETSESIAREVSERYVSISGEAAIDLPLTCKGPATETWRDIAKHTLLLANGIENLDSLGVSPDDYNSEEFTTLGAYLRKISQDFNANILRLQSEMEQPVSVIVAFVSESSTPGVLSQLTSAGRYGFLEANALISVTSQSVIGKWWASRRGLLTRTIVQLNAHALSLPPTAAASCVRNFTDEMPMFDDVGYRRYGPARGVRDLERSDLGKMLSDESISRFEARGTPADDAGAAFNLLSQSGFNLGKDKKLNVVMKNAIEALLKKKERHFVKVTAEKKLDFCNLIPDNAVYRADDVLCVEYTWRTGDFLASKNRSTSAQYILTKLQGYARELGWAND</sequence>
<accession>A0ABY7SVS7</accession>
<dbReference type="EMBL" id="CP067134">
    <property type="protein sequence ID" value="WCR11023.1"/>
    <property type="molecule type" value="Genomic_DNA"/>
</dbReference>
<name>A0ABY7SVS7_9RHOB</name>
<organism evidence="1 2">
    <name type="scientific">Paracoccus stylophorae</name>
    <dbReference type="NCBI Taxonomy" id="659350"/>
    <lineage>
        <taxon>Bacteria</taxon>
        <taxon>Pseudomonadati</taxon>
        <taxon>Pseudomonadota</taxon>
        <taxon>Alphaproteobacteria</taxon>
        <taxon>Rhodobacterales</taxon>
        <taxon>Paracoccaceae</taxon>
        <taxon>Paracoccus</taxon>
    </lineage>
</organism>
<gene>
    <name evidence="1" type="ORF">JHW45_00985</name>
</gene>
<evidence type="ECO:0000313" key="1">
    <source>
        <dbReference type="EMBL" id="WCR11023.1"/>
    </source>
</evidence>
<dbReference type="RefSeq" id="WP_272859110.1">
    <property type="nucleotide sequence ID" value="NZ_CP067134.1"/>
</dbReference>